<feature type="compositionally biased region" description="Basic and acidic residues" evidence="1">
    <location>
        <begin position="667"/>
        <end position="680"/>
    </location>
</feature>
<gene>
    <name evidence="3" type="ORF">BCR39DRAFT_586173</name>
</gene>
<organism evidence="3 4">
    <name type="scientific">Naematelia encephala</name>
    <dbReference type="NCBI Taxonomy" id="71784"/>
    <lineage>
        <taxon>Eukaryota</taxon>
        <taxon>Fungi</taxon>
        <taxon>Dikarya</taxon>
        <taxon>Basidiomycota</taxon>
        <taxon>Agaricomycotina</taxon>
        <taxon>Tremellomycetes</taxon>
        <taxon>Tremellales</taxon>
        <taxon>Naemateliaceae</taxon>
        <taxon>Naematelia</taxon>
    </lineage>
</organism>
<dbReference type="CDD" id="cd00167">
    <property type="entry name" value="SANT"/>
    <property type="match status" value="1"/>
</dbReference>
<feature type="region of interest" description="Disordered" evidence="1">
    <location>
        <begin position="358"/>
        <end position="429"/>
    </location>
</feature>
<dbReference type="STRING" id="71784.A0A1Y2BGN4"/>
<feature type="region of interest" description="Disordered" evidence="1">
    <location>
        <begin position="316"/>
        <end position="344"/>
    </location>
</feature>
<feature type="compositionally biased region" description="Basic residues" evidence="1">
    <location>
        <begin position="404"/>
        <end position="414"/>
    </location>
</feature>
<feature type="compositionally biased region" description="Polar residues" evidence="1">
    <location>
        <begin position="240"/>
        <end position="255"/>
    </location>
</feature>
<feature type="region of interest" description="Disordered" evidence="1">
    <location>
        <begin position="667"/>
        <end position="688"/>
    </location>
</feature>
<feature type="domain" description="Myb-like" evidence="2">
    <location>
        <begin position="743"/>
        <end position="791"/>
    </location>
</feature>
<dbReference type="SMART" id="SM00717">
    <property type="entry name" value="SANT"/>
    <property type="match status" value="1"/>
</dbReference>
<feature type="region of interest" description="Disordered" evidence="1">
    <location>
        <begin position="446"/>
        <end position="471"/>
    </location>
</feature>
<proteinExistence type="predicted"/>
<dbReference type="InterPro" id="IPR039467">
    <property type="entry name" value="TFIIIB_B''_Myb"/>
</dbReference>
<feature type="region of interest" description="Disordered" evidence="1">
    <location>
        <begin position="219"/>
        <end position="255"/>
    </location>
</feature>
<evidence type="ECO:0000256" key="1">
    <source>
        <dbReference type="SAM" id="MobiDB-lite"/>
    </source>
</evidence>
<feature type="region of interest" description="Disordered" evidence="1">
    <location>
        <begin position="1"/>
        <end position="135"/>
    </location>
</feature>
<dbReference type="Pfam" id="PF15963">
    <property type="entry name" value="Myb_DNA-bind_7"/>
    <property type="match status" value="1"/>
</dbReference>
<dbReference type="EMBL" id="MCFC01000004">
    <property type="protein sequence ID" value="ORY33971.1"/>
    <property type="molecule type" value="Genomic_DNA"/>
</dbReference>
<feature type="compositionally biased region" description="Acidic residues" evidence="1">
    <location>
        <begin position="572"/>
        <end position="587"/>
    </location>
</feature>
<name>A0A1Y2BGN4_9TREE</name>
<dbReference type="SUPFAM" id="SSF46689">
    <property type="entry name" value="Homeodomain-like"/>
    <property type="match status" value="1"/>
</dbReference>
<comment type="caution">
    <text evidence="3">The sequence shown here is derived from an EMBL/GenBank/DDBJ whole genome shotgun (WGS) entry which is preliminary data.</text>
</comment>
<dbReference type="Proteomes" id="UP000193986">
    <property type="component" value="Unassembled WGS sequence"/>
</dbReference>
<feature type="compositionally biased region" description="Basic and acidic residues" evidence="1">
    <location>
        <begin position="588"/>
        <end position="600"/>
    </location>
</feature>
<evidence type="ECO:0000259" key="2">
    <source>
        <dbReference type="SMART" id="SM00717"/>
    </source>
</evidence>
<feature type="compositionally biased region" description="Low complexity" evidence="1">
    <location>
        <begin position="222"/>
        <end position="231"/>
    </location>
</feature>
<protein>
    <recommendedName>
        <fullName evidence="2">Myb-like domain-containing protein</fullName>
    </recommendedName>
</protein>
<reference evidence="3 4" key="1">
    <citation type="submission" date="2016-07" db="EMBL/GenBank/DDBJ databases">
        <title>Pervasive Adenine N6-methylation of Active Genes in Fungi.</title>
        <authorList>
            <consortium name="DOE Joint Genome Institute"/>
            <person name="Mondo S.J."/>
            <person name="Dannebaum R.O."/>
            <person name="Kuo R.C."/>
            <person name="Labutti K."/>
            <person name="Haridas S."/>
            <person name="Kuo A."/>
            <person name="Salamov A."/>
            <person name="Ahrendt S.R."/>
            <person name="Lipzen A."/>
            <person name="Sullivan W."/>
            <person name="Andreopoulos W.B."/>
            <person name="Clum A."/>
            <person name="Lindquist E."/>
            <person name="Daum C."/>
            <person name="Ramamoorthy G.K."/>
            <person name="Gryganskyi A."/>
            <person name="Culley D."/>
            <person name="Magnuson J.K."/>
            <person name="James T.Y."/>
            <person name="O'Malley M.A."/>
            <person name="Stajich J.E."/>
            <person name="Spatafora J.W."/>
            <person name="Visel A."/>
            <person name="Grigoriev I.V."/>
        </authorList>
    </citation>
    <scope>NUCLEOTIDE SEQUENCE [LARGE SCALE GENOMIC DNA]</scope>
    <source>
        <strain evidence="3 4">68-887.2</strain>
    </source>
</reference>
<feature type="compositionally biased region" description="Polar residues" evidence="1">
    <location>
        <begin position="376"/>
        <end position="386"/>
    </location>
</feature>
<evidence type="ECO:0000313" key="3">
    <source>
        <dbReference type="EMBL" id="ORY33971.1"/>
    </source>
</evidence>
<dbReference type="OrthoDB" id="272624at2759"/>
<evidence type="ECO:0000313" key="4">
    <source>
        <dbReference type="Proteomes" id="UP000193986"/>
    </source>
</evidence>
<feature type="region of interest" description="Disordered" evidence="1">
    <location>
        <begin position="858"/>
        <end position="891"/>
    </location>
</feature>
<feature type="region of interest" description="Disordered" evidence="1">
    <location>
        <begin position="168"/>
        <end position="194"/>
    </location>
</feature>
<keyword evidence="4" id="KW-1185">Reference proteome</keyword>
<dbReference type="InterPro" id="IPR009057">
    <property type="entry name" value="Homeodomain-like_sf"/>
</dbReference>
<feature type="region of interest" description="Disordered" evidence="1">
    <location>
        <begin position="558"/>
        <end position="611"/>
    </location>
</feature>
<dbReference type="InParanoid" id="A0A1Y2BGN4"/>
<accession>A0A1Y2BGN4</accession>
<dbReference type="AlphaFoldDB" id="A0A1Y2BGN4"/>
<feature type="compositionally biased region" description="Polar residues" evidence="1">
    <location>
        <begin position="126"/>
        <end position="135"/>
    </location>
</feature>
<feature type="compositionally biased region" description="Polar residues" evidence="1">
    <location>
        <begin position="19"/>
        <end position="50"/>
    </location>
</feature>
<dbReference type="InterPro" id="IPR001005">
    <property type="entry name" value="SANT/Myb"/>
</dbReference>
<feature type="compositionally biased region" description="Polar residues" evidence="1">
    <location>
        <begin position="182"/>
        <end position="194"/>
    </location>
</feature>
<sequence length="891" mass="96286">MGVIVPGLNKSMKFKPNRAASTRRPTASQTGTSSVAGPSSIAGQPSSSAAPRTLPDDAADQASMPPPPTLNHDKESEINTAAPPPTSSPSNQPVPDVQASSLPSSIFGLPPSLLAGPPSPARTASRAGSVSTSMSGIRASALLGAAASHRATTPGASRVAHKSIKEIRAATKASAPSASPLNDKTTPALEQSAAQTATHYSSTIYMPPTLAAVAESPVHSYSGLPPSLSADPPSPGGPTIDSSTALQTPSPTSNTLSAADIARAAALAVQSITPLDGRPPPPPINLATLKHGRKKVRGRQNAPYGVLPKQRYRSLRNPNPLAIPAPERTEPLGSEGGLDNQATLLDSTGNATQTLANRTAQHRQSMDADMRAQVGDASQQAGANGTNKRRTRLDGETTGSGQPKPKRRKLTGRSRRADITDDDGNLIPQIGPLTQAQLKYSAVLMRHERRSSRRDPNFVAESRKRRRHPKVLSTQRANLDGVEEGAMIGDDVDEGAATLADLATKLTSGKVSKRALRLYAHGKDEAEHRKAVKQWEVYDKWKLDRPIRREMRRVRNEARQQRREAAASGAGEQDEEISDDEVDSADDFGEHGEEAQREAGTEGGRFLQGDGEVTDLEDAAIREEGENSVNPDNDLSQSVHREINYHLGDPADDNDVDHDPLVEAGFHIHQDDDNPDHEQIGEEGEDDFDNYEFGNWAGDASTWREGREEERQNALNLEGRQIIEEDETTAMVNSLSFSKKIVNTPKWTAEDTELFYMAVSQCGECYDLVTDFFPGRTRKNIQSKFKLEGRINPERLLQAIMNRQPLKEDYLQSTGRYDRFKPWDREETFYAESERDAAIARGEIIFDAEGNEIDLAARARGQVGDGEAGDKGDAGDEETNALFLPGGEVDD</sequence>